<dbReference type="KEGG" id="tet:TTHERM_00070778"/>
<evidence type="ECO:0000256" key="1">
    <source>
        <dbReference type="SAM" id="MobiDB-lite"/>
    </source>
</evidence>
<feature type="compositionally biased region" description="Low complexity" evidence="1">
    <location>
        <begin position="1447"/>
        <end position="1458"/>
    </location>
</feature>
<dbReference type="InterPro" id="IPR018490">
    <property type="entry name" value="cNMP-bd_dom_sf"/>
</dbReference>
<dbReference type="SMART" id="SM00100">
    <property type="entry name" value="cNMP"/>
    <property type="match status" value="1"/>
</dbReference>
<dbReference type="Pfam" id="PF07885">
    <property type="entry name" value="Ion_trans_2"/>
    <property type="match status" value="1"/>
</dbReference>
<evidence type="ECO:0000313" key="4">
    <source>
        <dbReference type="EMBL" id="EDK32040.2"/>
    </source>
</evidence>
<dbReference type="RefSeq" id="XP_001470712.2">
    <property type="nucleotide sequence ID" value="XM_001470662.2"/>
</dbReference>
<reference evidence="5" key="1">
    <citation type="journal article" date="2006" name="PLoS Biol.">
        <title>Macronuclear genome sequence of the ciliate Tetrahymena thermophila, a model eukaryote.</title>
        <authorList>
            <person name="Eisen J.A."/>
            <person name="Coyne R.S."/>
            <person name="Wu M."/>
            <person name="Wu D."/>
            <person name="Thiagarajan M."/>
            <person name="Wortman J.R."/>
            <person name="Badger J.H."/>
            <person name="Ren Q."/>
            <person name="Amedeo P."/>
            <person name="Jones K.M."/>
            <person name="Tallon L.J."/>
            <person name="Delcher A.L."/>
            <person name="Salzberg S.L."/>
            <person name="Silva J.C."/>
            <person name="Haas B.J."/>
            <person name="Majoros W.H."/>
            <person name="Farzad M."/>
            <person name="Carlton J.M."/>
            <person name="Smith R.K. Jr."/>
            <person name="Garg J."/>
            <person name="Pearlman R.E."/>
            <person name="Karrer K.M."/>
            <person name="Sun L."/>
            <person name="Manning G."/>
            <person name="Elde N.C."/>
            <person name="Turkewitz A.P."/>
            <person name="Asai D.J."/>
            <person name="Wilkes D.E."/>
            <person name="Wang Y."/>
            <person name="Cai H."/>
            <person name="Collins K."/>
            <person name="Stewart B.A."/>
            <person name="Lee S.R."/>
            <person name="Wilamowska K."/>
            <person name="Weinberg Z."/>
            <person name="Ruzzo W.L."/>
            <person name="Wloga D."/>
            <person name="Gaertig J."/>
            <person name="Frankel J."/>
            <person name="Tsao C.-C."/>
            <person name="Gorovsky M.A."/>
            <person name="Keeling P.J."/>
            <person name="Waller R.F."/>
            <person name="Patron N.J."/>
            <person name="Cherry J.M."/>
            <person name="Stover N.A."/>
            <person name="Krieger C.J."/>
            <person name="del Toro C."/>
            <person name="Ryder H.F."/>
            <person name="Williamson S.C."/>
            <person name="Barbeau R.A."/>
            <person name="Hamilton E.P."/>
            <person name="Orias E."/>
        </authorList>
    </citation>
    <scope>NUCLEOTIDE SEQUENCE [LARGE SCALE GENOMIC DNA]</scope>
    <source>
        <strain evidence="5">SB210</strain>
    </source>
</reference>
<dbReference type="InterPro" id="IPR050818">
    <property type="entry name" value="KCNH_animal-type"/>
</dbReference>
<feature type="compositionally biased region" description="Basic residues" evidence="1">
    <location>
        <begin position="1529"/>
        <end position="1542"/>
    </location>
</feature>
<dbReference type="SUPFAM" id="SSF51206">
    <property type="entry name" value="cAMP-binding domain-like"/>
    <property type="match status" value="1"/>
</dbReference>
<dbReference type="GO" id="GO:0005886">
    <property type="term" value="C:plasma membrane"/>
    <property type="evidence" value="ECO:0007669"/>
    <property type="project" value="TreeGrafter"/>
</dbReference>
<dbReference type="Proteomes" id="UP000009168">
    <property type="component" value="Unassembled WGS sequence"/>
</dbReference>
<feature type="compositionally biased region" description="Basic and acidic residues" evidence="1">
    <location>
        <begin position="1380"/>
        <end position="1389"/>
    </location>
</feature>
<feature type="transmembrane region" description="Helical" evidence="2">
    <location>
        <begin position="622"/>
        <end position="642"/>
    </location>
</feature>
<dbReference type="PROSITE" id="PS50042">
    <property type="entry name" value="CNMP_BINDING_3"/>
    <property type="match status" value="1"/>
</dbReference>
<gene>
    <name evidence="4" type="ORF">TTHERM_00070778</name>
</gene>
<feature type="region of interest" description="Disordered" evidence="1">
    <location>
        <begin position="1366"/>
        <end position="1431"/>
    </location>
</feature>
<dbReference type="OrthoDB" id="433309at2759"/>
<keyword evidence="2" id="KW-0812">Transmembrane</keyword>
<dbReference type="SUPFAM" id="SSF81324">
    <property type="entry name" value="Voltage-gated potassium channels"/>
    <property type="match status" value="1"/>
</dbReference>
<feature type="region of interest" description="Disordered" evidence="1">
    <location>
        <begin position="996"/>
        <end position="1042"/>
    </location>
</feature>
<protein>
    <submittedName>
        <fullName evidence="4">Cyclic nucleotide-binding domain protein</fullName>
    </submittedName>
</protein>
<feature type="region of interest" description="Disordered" evidence="1">
    <location>
        <begin position="1524"/>
        <end position="1547"/>
    </location>
</feature>
<feature type="compositionally biased region" description="Basic and acidic residues" evidence="1">
    <location>
        <begin position="998"/>
        <end position="1011"/>
    </location>
</feature>
<sequence length="1817" mass="211478">MHSIANSSKHDSISMFNIKSHQELMGIKRDVDYDFQHQYQNDNYNQTNYGGIFKGEKIDPKINNSELLINSMIEEQIHKNNSNNQSQYNNNMQELQSPVTFKEFTIISPQNTKDQIVSKYQQSYQEDITNSYQNKDAIKVLDSQNDFNIKSNENLNHLSNIELKNKSSFEEQTHEYQSEKTKDFHLQGQFNSKLQNRTSLINNHIGISSPFKQDNQSQLNGKFIYSFQNEPTDEMSNQNLHLAQRMSRNPSFRIDHNSMVGSQKLLNKNHASNMNIGQLSETQHHQKSEYKKNSITTTQNTKNIQKQSNIYILSILCLRVIKFAKNLFYFSQRQQFKLLNQMKIKIIGDSASFYKYFYYSGQLKQKPSILEVVKYKLKQFVSIRKLNSLISRCLCSKTEVQFLPDFDEGSKAKIIWDIFLLLVTIFNIFTSPLRHSFEAYQDSLLTTNFISTVFALDILLQFRTSYFENGLIISKKSMIVMNYLKGKFIYDFLGLIIFIFSYTFEDLLFMSYLMIYRFISVRKIFNDMENKFQLREKGLAYSTFFQLILSILLVSHYSASIFHYLAQVQHQNGVEQTWLILQTTYDSPWLERYIISLYWSVITIITIGYGDITPRTILERAYVIVFAFVGCGLFGYCINVIGEQVREIGREKSIFKRKSAKLNKFMHMRALNKDLQQKVRKYYEYLFQEEMNEDEEGSNVFNNLTSLLKKQVWIDVYGKLLQQNKIFSTNFSNEFINMLSLKVKEKKFGPEEYIFVNGDSANYIFIIISGEVDQYLQRETIGDQYESLPTLHFINSYKKGDMFGQLEFFSQTKRKSTLKTKCVTSVAYLNYTDFIETLDKFELDKEVYYQIKDQINIYKNYSNIDLKCPICSEYRHKTHECNSINFILYKEKLIDLAQKSEIQNRQDKSIVSKEKMEYQKKNKTSHSFRMIETCKEIPLRRGAQKKIAQDKYNAYVNNFEVKTQGFKIIVDILAEQIKETLSKEEEETILQQQFGSSEIKEAESQIQDDKNPQQQEEISVSEEQQEEGSSFQNSKPHTFSHSHFYNNQQQHINNLERRRSSFFSQKQIHEEVIAEQEESLQNMTSLNRDSRKCKTVVLLPKSSQKSLQHQDSDRRIQICRSQQKIDYTYALQSDVNPFYIPQAYVADEIFNFPEDIVTMVCGKNQKTVQFQGSPTRFQNQISGNSIYNKQQSKNSDLNSQVSSSNSSISPTIFQPLSLRHIDSKVQYPNFNSSSYSNSNSFNIPSQFPISPVGSQYKNFSQNINNSANLNPINVIRTSTTYSLSPSNTNCQTNPNSINSFGNAIINLSAQQQQQIQDYNQMITQNPFAAQYNQPNSPYSNRLGTYGIYLPALQQLEPINEMQSKEIISSSSEENNEEDITPARKSDKGSKILSNQPLPNGRRQSKEPSIKLHVKQKDQQSTGNSQFIGSNGTIGYHHMEAISPMKIQQPPSQESIQIQRGFSSEQDTTNQDDKMQTNTLNYKSRIPSSQHVQFAEDEDEILQNNSGGTLNNQNTLQTFEQAQQNIKNSQKQKKSKRSNHKPSKFSNNQYTYNSFVSQMSQLNQQKANIQNLNEQQKNVLFTRSLSQQNLNQINNATNNINNIFNQHQNTNFQGSGTVLNSINGNNNMNNNILNNAVANFQQQLLGANNGLSSQFSWQYDPSSLYSKLMSRQSIQMKFKKDQDFCALIYKKRINLKGIDNIYEEVYNNFDVMRNYTVYFWHNNFSYISQINKQKFFRKKYHSSLATTKLRKQSKTNETNQNKNTNRTSVQFHLTRANTNLIQQQSTIRTTNRLSQGSIFQNPQLLYDNKFGKNKIINI</sequence>
<evidence type="ECO:0000259" key="3">
    <source>
        <dbReference type="PROSITE" id="PS50042"/>
    </source>
</evidence>
<dbReference type="GO" id="GO:0005249">
    <property type="term" value="F:voltage-gated potassium channel activity"/>
    <property type="evidence" value="ECO:0007669"/>
    <property type="project" value="TreeGrafter"/>
</dbReference>
<dbReference type="PANTHER" id="PTHR10217">
    <property type="entry name" value="VOLTAGE AND LIGAND GATED POTASSIUM CHANNEL"/>
    <property type="match status" value="1"/>
</dbReference>
<organism evidence="4 5">
    <name type="scientific">Tetrahymena thermophila (strain SB210)</name>
    <dbReference type="NCBI Taxonomy" id="312017"/>
    <lineage>
        <taxon>Eukaryota</taxon>
        <taxon>Sar</taxon>
        <taxon>Alveolata</taxon>
        <taxon>Ciliophora</taxon>
        <taxon>Intramacronucleata</taxon>
        <taxon>Oligohymenophorea</taxon>
        <taxon>Hymenostomatida</taxon>
        <taxon>Tetrahymenina</taxon>
        <taxon>Tetrahymenidae</taxon>
        <taxon>Tetrahymena</taxon>
    </lineage>
</organism>
<feature type="transmembrane region" description="Helical" evidence="2">
    <location>
        <begin position="538"/>
        <end position="559"/>
    </location>
</feature>
<evidence type="ECO:0000256" key="2">
    <source>
        <dbReference type="SAM" id="Phobius"/>
    </source>
</evidence>
<feature type="compositionally biased region" description="Polar residues" evidence="1">
    <location>
        <begin position="1418"/>
        <end position="1431"/>
    </location>
</feature>
<dbReference type="Pfam" id="PF00027">
    <property type="entry name" value="cNMP_binding"/>
    <property type="match status" value="1"/>
</dbReference>
<name>A4VEU4_TETTS</name>
<dbReference type="InterPro" id="IPR014710">
    <property type="entry name" value="RmlC-like_jellyroll"/>
</dbReference>
<feature type="transmembrane region" description="Helical" evidence="2">
    <location>
        <begin position="593"/>
        <end position="610"/>
    </location>
</feature>
<keyword evidence="5" id="KW-1185">Reference proteome</keyword>
<feature type="domain" description="Cyclic nucleotide-binding" evidence="3">
    <location>
        <begin position="727"/>
        <end position="838"/>
    </location>
</feature>
<feature type="compositionally biased region" description="Basic and acidic residues" evidence="1">
    <location>
        <begin position="1403"/>
        <end position="1417"/>
    </location>
</feature>
<dbReference type="eggNOG" id="KOG0500">
    <property type="taxonomic scope" value="Eukaryota"/>
</dbReference>
<feature type="compositionally biased region" description="Polar residues" evidence="1">
    <location>
        <begin position="1459"/>
        <end position="1468"/>
    </location>
</feature>
<keyword evidence="2" id="KW-1133">Transmembrane helix</keyword>
<feature type="region of interest" description="Disordered" evidence="1">
    <location>
        <begin position="1447"/>
        <end position="1472"/>
    </location>
</feature>
<dbReference type="CDD" id="cd00038">
    <property type="entry name" value="CAP_ED"/>
    <property type="match status" value="1"/>
</dbReference>
<dbReference type="HOGENOM" id="CLU_230171_0_0_1"/>
<dbReference type="Gene3D" id="1.10.287.70">
    <property type="match status" value="1"/>
</dbReference>
<keyword evidence="2" id="KW-0472">Membrane</keyword>
<dbReference type="InParanoid" id="A4VEU4"/>
<proteinExistence type="predicted"/>
<dbReference type="GeneID" id="7828987"/>
<accession>A4VEU4</accession>
<dbReference type="GO" id="GO:0042391">
    <property type="term" value="P:regulation of membrane potential"/>
    <property type="evidence" value="ECO:0007669"/>
    <property type="project" value="TreeGrafter"/>
</dbReference>
<dbReference type="InterPro" id="IPR013099">
    <property type="entry name" value="K_chnl_dom"/>
</dbReference>
<dbReference type="EMBL" id="GG662853">
    <property type="protein sequence ID" value="EDK32040.2"/>
    <property type="molecule type" value="Genomic_DNA"/>
</dbReference>
<dbReference type="InterPro" id="IPR000595">
    <property type="entry name" value="cNMP-bd_dom"/>
</dbReference>
<dbReference type="PANTHER" id="PTHR10217:SF435">
    <property type="entry name" value="POTASSIUM VOLTAGE-GATED CHANNEL PROTEIN EAG"/>
    <property type="match status" value="1"/>
</dbReference>
<dbReference type="Gene3D" id="2.60.120.10">
    <property type="entry name" value="Jelly Rolls"/>
    <property type="match status" value="1"/>
</dbReference>
<dbReference type="eggNOG" id="KOG0498">
    <property type="taxonomic scope" value="Eukaryota"/>
</dbReference>
<evidence type="ECO:0000313" key="5">
    <source>
        <dbReference type="Proteomes" id="UP000009168"/>
    </source>
</evidence>
<dbReference type="Gene3D" id="1.10.287.630">
    <property type="entry name" value="Helix hairpin bin"/>
    <property type="match status" value="1"/>
</dbReference>